<feature type="transmembrane region" description="Helical" evidence="1">
    <location>
        <begin position="73"/>
        <end position="89"/>
    </location>
</feature>
<organism evidence="2 3">
    <name type="scientific">Handroanthus impetiginosus</name>
    <dbReference type="NCBI Taxonomy" id="429701"/>
    <lineage>
        <taxon>Eukaryota</taxon>
        <taxon>Viridiplantae</taxon>
        <taxon>Streptophyta</taxon>
        <taxon>Embryophyta</taxon>
        <taxon>Tracheophyta</taxon>
        <taxon>Spermatophyta</taxon>
        <taxon>Magnoliopsida</taxon>
        <taxon>eudicotyledons</taxon>
        <taxon>Gunneridae</taxon>
        <taxon>Pentapetalae</taxon>
        <taxon>asterids</taxon>
        <taxon>lamiids</taxon>
        <taxon>Lamiales</taxon>
        <taxon>Bignoniaceae</taxon>
        <taxon>Crescentiina</taxon>
        <taxon>Tabebuia alliance</taxon>
        <taxon>Handroanthus</taxon>
    </lineage>
</organism>
<dbReference type="EMBL" id="NKXS01004003">
    <property type="protein sequence ID" value="PIN07725.1"/>
    <property type="molecule type" value="Genomic_DNA"/>
</dbReference>
<sequence length="90" mass="10714">MEEESSCYCKKRTVKKTSWTNLNSGRRYSICSNFRHFRKMEVITTSIGNIIPELLRKVNLLESEIARRKSKEVKMWICLVVSWIIIYLLL</sequence>
<dbReference type="Proteomes" id="UP000231279">
    <property type="component" value="Unassembled WGS sequence"/>
</dbReference>
<evidence type="ECO:0000313" key="3">
    <source>
        <dbReference type="Proteomes" id="UP000231279"/>
    </source>
</evidence>
<dbReference type="AlphaFoldDB" id="A0A2G9GR85"/>
<keyword evidence="1" id="KW-1133">Transmembrane helix</keyword>
<protein>
    <submittedName>
        <fullName evidence="2">Uncharacterized protein</fullName>
    </submittedName>
</protein>
<keyword evidence="1" id="KW-0812">Transmembrane</keyword>
<proteinExistence type="predicted"/>
<gene>
    <name evidence="2" type="ORF">CDL12_19706</name>
</gene>
<name>A0A2G9GR85_9LAMI</name>
<comment type="caution">
    <text evidence="2">The sequence shown here is derived from an EMBL/GenBank/DDBJ whole genome shotgun (WGS) entry which is preliminary data.</text>
</comment>
<reference evidence="3" key="1">
    <citation type="journal article" date="2018" name="Gigascience">
        <title>Genome assembly of the Pink Ipe (Handroanthus impetiginosus, Bignoniaceae), a highly valued, ecologically keystone Neotropical timber forest tree.</title>
        <authorList>
            <person name="Silva-Junior O.B."/>
            <person name="Grattapaglia D."/>
            <person name="Novaes E."/>
            <person name="Collevatti R.G."/>
        </authorList>
    </citation>
    <scope>NUCLEOTIDE SEQUENCE [LARGE SCALE GENOMIC DNA]</scope>
    <source>
        <strain evidence="3">cv. UFG-1</strain>
    </source>
</reference>
<keyword evidence="3" id="KW-1185">Reference proteome</keyword>
<keyword evidence="1" id="KW-0472">Membrane</keyword>
<evidence type="ECO:0000256" key="1">
    <source>
        <dbReference type="SAM" id="Phobius"/>
    </source>
</evidence>
<dbReference type="OrthoDB" id="2822301at2759"/>
<evidence type="ECO:0000313" key="2">
    <source>
        <dbReference type="EMBL" id="PIN07725.1"/>
    </source>
</evidence>
<accession>A0A2G9GR85</accession>